<feature type="domain" description="Solute-binding protein family 3/N-terminal" evidence="5">
    <location>
        <begin position="41"/>
        <end position="269"/>
    </location>
</feature>
<keyword evidence="2" id="KW-0813">Transport</keyword>
<dbReference type="PROSITE" id="PS01039">
    <property type="entry name" value="SBP_BACTERIAL_3"/>
    <property type="match status" value="1"/>
</dbReference>
<dbReference type="SUPFAM" id="SSF53850">
    <property type="entry name" value="Periplasmic binding protein-like II"/>
    <property type="match status" value="1"/>
</dbReference>
<evidence type="ECO:0000313" key="7">
    <source>
        <dbReference type="Proteomes" id="UP000198923"/>
    </source>
</evidence>
<dbReference type="STRING" id="504805.SAMN05421505_102125"/>
<dbReference type="Gene3D" id="3.40.190.10">
    <property type="entry name" value="Periplasmic binding protein-like II"/>
    <property type="match status" value="2"/>
</dbReference>
<dbReference type="GO" id="GO:0005576">
    <property type="term" value="C:extracellular region"/>
    <property type="evidence" value="ECO:0007669"/>
    <property type="project" value="TreeGrafter"/>
</dbReference>
<dbReference type="Proteomes" id="UP000198923">
    <property type="component" value="Unassembled WGS sequence"/>
</dbReference>
<evidence type="ECO:0000313" key="6">
    <source>
        <dbReference type="EMBL" id="SDG16666.1"/>
    </source>
</evidence>
<dbReference type="PROSITE" id="PS51257">
    <property type="entry name" value="PROKAR_LIPOPROTEIN"/>
    <property type="match status" value="1"/>
</dbReference>
<keyword evidence="7" id="KW-1185">Reference proteome</keyword>
<evidence type="ECO:0000259" key="5">
    <source>
        <dbReference type="SMART" id="SM00062"/>
    </source>
</evidence>
<name>A0A1G7S0W2_9ACTN</name>
<dbReference type="PANTHER" id="PTHR30085">
    <property type="entry name" value="AMINO ACID ABC TRANSPORTER PERMEASE"/>
    <property type="match status" value="1"/>
</dbReference>
<dbReference type="InterPro" id="IPR018313">
    <property type="entry name" value="SBP_3_CS"/>
</dbReference>
<evidence type="ECO:0000256" key="4">
    <source>
        <dbReference type="RuleBase" id="RU003744"/>
    </source>
</evidence>
<protein>
    <submittedName>
        <fullName evidence="6">Glutamate transport system substrate-binding protein</fullName>
    </submittedName>
</protein>
<accession>A0A1G7S0W2</accession>
<proteinExistence type="inferred from homology"/>
<evidence type="ECO:0000256" key="2">
    <source>
        <dbReference type="ARBA" id="ARBA00022448"/>
    </source>
</evidence>
<dbReference type="EMBL" id="FNCN01000002">
    <property type="protein sequence ID" value="SDG16666.1"/>
    <property type="molecule type" value="Genomic_DNA"/>
</dbReference>
<organism evidence="6 7">
    <name type="scientific">Sinosporangium album</name>
    <dbReference type="NCBI Taxonomy" id="504805"/>
    <lineage>
        <taxon>Bacteria</taxon>
        <taxon>Bacillati</taxon>
        <taxon>Actinomycetota</taxon>
        <taxon>Actinomycetes</taxon>
        <taxon>Streptosporangiales</taxon>
        <taxon>Streptosporangiaceae</taxon>
        <taxon>Sinosporangium</taxon>
    </lineage>
</organism>
<dbReference type="InterPro" id="IPR051455">
    <property type="entry name" value="Bact_solute-bind_prot3"/>
</dbReference>
<dbReference type="SMART" id="SM00062">
    <property type="entry name" value="PBPb"/>
    <property type="match status" value="1"/>
</dbReference>
<sequence length="284" mass="30086">MHPRRVGVLVTVAALTAGLSACGGGEKTYSSVVEKAKETKKLVIGVKVDQPALGLKKPDGTMEGFDVDVARYIAKELGVPESGITWKETISKNREPFIQQGQVDLVLATYSILPERKEKVTFGGPYVVAHQDIMVRGDDTSITKVDDIKGKRICQASGSNSYKRITDPPPNGRAIETQLVPAGSYGECMERLKGKTLDAVTTDDLILAGFAGQGGGTFKILGDPFTDEKYGVGMKKGDTATCNAVNAAIAKMYQDGTGQTLAKKWFGSAQGLTLPTAAPPAEGC</sequence>
<dbReference type="OrthoDB" id="9807888at2"/>
<gene>
    <name evidence="6" type="ORF">SAMN05421505_102125</name>
</gene>
<keyword evidence="3" id="KW-0732">Signal</keyword>
<dbReference type="GO" id="GO:0006865">
    <property type="term" value="P:amino acid transport"/>
    <property type="evidence" value="ECO:0007669"/>
    <property type="project" value="TreeGrafter"/>
</dbReference>
<dbReference type="PANTHER" id="PTHR30085:SF6">
    <property type="entry name" value="ABC TRANSPORTER GLUTAMINE-BINDING PROTEIN GLNH"/>
    <property type="match status" value="1"/>
</dbReference>
<dbReference type="RefSeq" id="WP_093167757.1">
    <property type="nucleotide sequence ID" value="NZ_FNCN01000002.1"/>
</dbReference>
<dbReference type="InterPro" id="IPR001638">
    <property type="entry name" value="Solute-binding_3/MltF_N"/>
</dbReference>
<dbReference type="CDD" id="cd13690">
    <property type="entry name" value="PBP2_GluB"/>
    <property type="match status" value="1"/>
</dbReference>
<reference evidence="6 7" key="1">
    <citation type="submission" date="2016-10" db="EMBL/GenBank/DDBJ databases">
        <authorList>
            <person name="de Groot N.N."/>
        </authorList>
    </citation>
    <scope>NUCLEOTIDE SEQUENCE [LARGE SCALE GENOMIC DNA]</scope>
    <source>
        <strain evidence="6 7">CPCC 201354</strain>
    </source>
</reference>
<dbReference type="GO" id="GO:0030288">
    <property type="term" value="C:outer membrane-bounded periplasmic space"/>
    <property type="evidence" value="ECO:0007669"/>
    <property type="project" value="TreeGrafter"/>
</dbReference>
<comment type="similarity">
    <text evidence="1 4">Belongs to the bacterial solute-binding protein 3 family.</text>
</comment>
<evidence type="ECO:0000256" key="1">
    <source>
        <dbReference type="ARBA" id="ARBA00010333"/>
    </source>
</evidence>
<dbReference type="AlphaFoldDB" id="A0A1G7S0W2"/>
<evidence type="ECO:0000256" key="3">
    <source>
        <dbReference type="ARBA" id="ARBA00022729"/>
    </source>
</evidence>
<dbReference type="Pfam" id="PF00497">
    <property type="entry name" value="SBP_bac_3"/>
    <property type="match status" value="1"/>
</dbReference>